<evidence type="ECO:0000256" key="11">
    <source>
        <dbReference type="SAM" id="MobiDB-lite"/>
    </source>
</evidence>
<dbReference type="OrthoDB" id="266718at2759"/>
<feature type="compositionally biased region" description="Basic residues" evidence="11">
    <location>
        <begin position="1"/>
        <end position="25"/>
    </location>
</feature>
<feature type="binding site" evidence="10">
    <location>
        <position position="345"/>
    </location>
    <ligand>
        <name>ATP</name>
        <dbReference type="ChEBI" id="CHEBI:30616"/>
    </ligand>
</feature>
<comment type="catalytic activity">
    <reaction evidence="8">
        <text>L-threonyl-[protein] + ATP = O-phospho-L-threonyl-[protein] + ADP + H(+)</text>
        <dbReference type="Rhea" id="RHEA:46608"/>
        <dbReference type="Rhea" id="RHEA-COMP:11060"/>
        <dbReference type="Rhea" id="RHEA-COMP:11605"/>
        <dbReference type="ChEBI" id="CHEBI:15378"/>
        <dbReference type="ChEBI" id="CHEBI:30013"/>
        <dbReference type="ChEBI" id="CHEBI:30616"/>
        <dbReference type="ChEBI" id="CHEBI:61977"/>
        <dbReference type="ChEBI" id="CHEBI:456216"/>
        <dbReference type="EC" id="2.7.11.25"/>
    </reaction>
</comment>
<dbReference type="Gene3D" id="1.10.510.10">
    <property type="entry name" value="Transferase(Phosphotransferase) domain 1"/>
    <property type="match status" value="1"/>
</dbReference>
<comment type="catalytic activity">
    <reaction evidence="9">
        <text>L-seryl-[protein] + ATP = O-phospho-L-seryl-[protein] + ADP + H(+)</text>
        <dbReference type="Rhea" id="RHEA:17989"/>
        <dbReference type="Rhea" id="RHEA-COMP:9863"/>
        <dbReference type="Rhea" id="RHEA-COMP:11604"/>
        <dbReference type="ChEBI" id="CHEBI:15378"/>
        <dbReference type="ChEBI" id="CHEBI:29999"/>
        <dbReference type="ChEBI" id="CHEBI:30616"/>
        <dbReference type="ChEBI" id="CHEBI:83421"/>
        <dbReference type="ChEBI" id="CHEBI:456216"/>
        <dbReference type="EC" id="2.7.11.25"/>
    </reaction>
</comment>
<feature type="compositionally biased region" description="Low complexity" evidence="11">
    <location>
        <begin position="282"/>
        <end position="299"/>
    </location>
</feature>
<dbReference type="GO" id="GO:0005737">
    <property type="term" value="C:cytoplasm"/>
    <property type="evidence" value="ECO:0007669"/>
    <property type="project" value="TreeGrafter"/>
</dbReference>
<dbReference type="AlphaFoldDB" id="A0A2I0A8D4"/>
<evidence type="ECO:0000256" key="2">
    <source>
        <dbReference type="ARBA" id="ARBA00012406"/>
    </source>
</evidence>
<dbReference type="EMBL" id="KZ452012">
    <property type="protein sequence ID" value="PKA51796.1"/>
    <property type="molecule type" value="Genomic_DNA"/>
</dbReference>
<feature type="region of interest" description="Disordered" evidence="11">
    <location>
        <begin position="276"/>
        <end position="299"/>
    </location>
</feature>
<organism evidence="13 14">
    <name type="scientific">Apostasia shenzhenica</name>
    <dbReference type="NCBI Taxonomy" id="1088818"/>
    <lineage>
        <taxon>Eukaryota</taxon>
        <taxon>Viridiplantae</taxon>
        <taxon>Streptophyta</taxon>
        <taxon>Embryophyta</taxon>
        <taxon>Tracheophyta</taxon>
        <taxon>Spermatophyta</taxon>
        <taxon>Magnoliopsida</taxon>
        <taxon>Liliopsida</taxon>
        <taxon>Asparagales</taxon>
        <taxon>Orchidaceae</taxon>
        <taxon>Apostasioideae</taxon>
        <taxon>Apostasia</taxon>
    </lineage>
</organism>
<evidence type="ECO:0000256" key="9">
    <source>
        <dbReference type="ARBA" id="ARBA00048329"/>
    </source>
</evidence>
<evidence type="ECO:0000256" key="7">
    <source>
        <dbReference type="ARBA" id="ARBA00022840"/>
    </source>
</evidence>
<evidence type="ECO:0000256" key="8">
    <source>
        <dbReference type="ARBA" id="ARBA00047559"/>
    </source>
</evidence>
<evidence type="ECO:0000256" key="5">
    <source>
        <dbReference type="ARBA" id="ARBA00022741"/>
    </source>
</evidence>
<dbReference type="GO" id="GO:1902065">
    <property type="term" value="P:response to L-glutamate"/>
    <property type="evidence" value="ECO:0007669"/>
    <property type="project" value="UniProtKB-ARBA"/>
</dbReference>
<evidence type="ECO:0000313" key="13">
    <source>
        <dbReference type="EMBL" id="PKA51796.1"/>
    </source>
</evidence>
<evidence type="ECO:0000256" key="4">
    <source>
        <dbReference type="ARBA" id="ARBA00022679"/>
    </source>
</evidence>
<evidence type="ECO:0000259" key="12">
    <source>
        <dbReference type="PROSITE" id="PS50011"/>
    </source>
</evidence>
<dbReference type="InterPro" id="IPR050538">
    <property type="entry name" value="MAP_kinase_kinase_kinase"/>
</dbReference>
<dbReference type="GO" id="GO:0004709">
    <property type="term" value="F:MAP kinase kinase kinase activity"/>
    <property type="evidence" value="ECO:0007669"/>
    <property type="project" value="UniProtKB-EC"/>
</dbReference>
<dbReference type="InterPro" id="IPR008271">
    <property type="entry name" value="Ser/Thr_kinase_AS"/>
</dbReference>
<dbReference type="EC" id="2.7.11.25" evidence="2"/>
<dbReference type="Gene3D" id="3.30.200.20">
    <property type="entry name" value="Phosphorylase Kinase, domain 1"/>
    <property type="match status" value="1"/>
</dbReference>
<feature type="region of interest" description="Disordered" evidence="11">
    <location>
        <begin position="1"/>
        <end position="54"/>
    </location>
</feature>
<dbReference type="GO" id="GO:0106310">
    <property type="term" value="F:protein serine kinase activity"/>
    <property type="evidence" value="ECO:0007669"/>
    <property type="project" value="RHEA"/>
</dbReference>
<evidence type="ECO:0000256" key="10">
    <source>
        <dbReference type="PROSITE-ProRule" id="PRU10141"/>
    </source>
</evidence>
<keyword evidence="14" id="KW-1185">Reference proteome</keyword>
<dbReference type="PROSITE" id="PS00108">
    <property type="entry name" value="PROTEIN_KINASE_ST"/>
    <property type="match status" value="1"/>
</dbReference>
<comment type="similarity">
    <text evidence="1">Belongs to the protein kinase superfamily. STE Ser/Thr protein kinase family. MAP kinase kinase kinase subfamily.</text>
</comment>
<feature type="compositionally biased region" description="Pro residues" evidence="11">
    <location>
        <begin position="187"/>
        <end position="196"/>
    </location>
</feature>
<dbReference type="PROSITE" id="PS00107">
    <property type="entry name" value="PROTEIN_KINASE_ATP"/>
    <property type="match status" value="1"/>
</dbReference>
<dbReference type="FunFam" id="3.30.200.20:FF:000713">
    <property type="entry name" value="Mitogen-activated protein kinase 1, putative, expressed"/>
    <property type="match status" value="1"/>
</dbReference>
<feature type="region of interest" description="Disordered" evidence="11">
    <location>
        <begin position="122"/>
        <end position="142"/>
    </location>
</feature>
<keyword evidence="4 13" id="KW-0808">Transferase</keyword>
<evidence type="ECO:0000256" key="6">
    <source>
        <dbReference type="ARBA" id="ARBA00022777"/>
    </source>
</evidence>
<sequence length="579" mass="63901">MFSFGRKKASHRREMRAGAARRPKLDRRNAGKNINYEPPWVSTSSDESPSLRTTRSLDISPEAYSKQTSFRIGGSIEGEVEILYRSLGISGPEDFAIPADAWEATLKARSSSDLLPRSRFFNSPDRLQLQTENPAPPSDLPAEAGAEAAVLSEEIGFRDDDRVEGSLLSFVRSGGGDGGIKGARPPALTPPPLSPTVLSPPPVRLVLARPPSMTLPVDDRPTSTWDIVRSFAPVDVNVEGDRRRSVDSDEDEVLVEGRVGGGDAEDNLEEEVPFLGETSDCTGSFSTSNDDDSSSTTTESMFVISPNGRFKKKITSWMRGNLLGSGSFGTVYEGISDDGTFIAVKEVSLIDKGSNAEQCIIQLEQEIALLSQFEHENIVQYYGTDKEEAKLFIFLELVTQGSLASLYQKYHLRDSQVSAYTRQILNGLNYLHERNVVHRDIKCANILVHANGSVKLADFGLAKEISKFNVLKSCKGSVYWMAPEVVHPRKTYGRAADIWSLGCTVLEMLTRQIPFPNVEWQHAFYKIGCGDQPPIPSHLSKDAQDFIRQCVQVDPSFRPSAAQLFEHPFVKRPLSISSH</sequence>
<accession>A0A2I0A8D4</accession>
<dbReference type="SMART" id="SM00220">
    <property type="entry name" value="S_TKc"/>
    <property type="match status" value="1"/>
</dbReference>
<proteinExistence type="inferred from homology"/>
<evidence type="ECO:0000256" key="1">
    <source>
        <dbReference type="ARBA" id="ARBA00006529"/>
    </source>
</evidence>
<evidence type="ECO:0000256" key="3">
    <source>
        <dbReference type="ARBA" id="ARBA00022527"/>
    </source>
</evidence>
<evidence type="ECO:0000313" key="14">
    <source>
        <dbReference type="Proteomes" id="UP000236161"/>
    </source>
</evidence>
<dbReference type="InterPro" id="IPR000719">
    <property type="entry name" value="Prot_kinase_dom"/>
</dbReference>
<feature type="compositionally biased region" description="Polar residues" evidence="11">
    <location>
        <begin position="41"/>
        <end position="54"/>
    </location>
</feature>
<protein>
    <recommendedName>
        <fullName evidence="2">mitogen-activated protein kinase kinase kinase</fullName>
        <ecNumber evidence="2">2.7.11.25</ecNumber>
    </recommendedName>
</protein>
<gene>
    <name evidence="13" type="primary">MEKK1</name>
    <name evidence="13" type="ORF">AXF42_Ash008025</name>
</gene>
<feature type="domain" description="Protein kinase" evidence="12">
    <location>
        <begin position="317"/>
        <end position="570"/>
    </location>
</feature>
<dbReference type="PROSITE" id="PS50011">
    <property type="entry name" value="PROTEIN_KINASE_DOM"/>
    <property type="match status" value="1"/>
</dbReference>
<dbReference type="InterPro" id="IPR017441">
    <property type="entry name" value="Protein_kinase_ATP_BS"/>
</dbReference>
<dbReference type="GO" id="GO:0005524">
    <property type="term" value="F:ATP binding"/>
    <property type="evidence" value="ECO:0007669"/>
    <property type="project" value="UniProtKB-UniRule"/>
</dbReference>
<dbReference type="PANTHER" id="PTHR48016:SF29">
    <property type="entry name" value="MITOGEN-ACTIVATED PROTEIN KINASE KINASE KINASE 1-RELATED"/>
    <property type="match status" value="1"/>
</dbReference>
<reference evidence="13 14" key="1">
    <citation type="journal article" date="2017" name="Nature">
        <title>The Apostasia genome and the evolution of orchids.</title>
        <authorList>
            <person name="Zhang G.Q."/>
            <person name="Liu K.W."/>
            <person name="Li Z."/>
            <person name="Lohaus R."/>
            <person name="Hsiao Y.Y."/>
            <person name="Niu S.C."/>
            <person name="Wang J.Y."/>
            <person name="Lin Y.C."/>
            <person name="Xu Q."/>
            <person name="Chen L.J."/>
            <person name="Yoshida K."/>
            <person name="Fujiwara S."/>
            <person name="Wang Z.W."/>
            <person name="Zhang Y.Q."/>
            <person name="Mitsuda N."/>
            <person name="Wang M."/>
            <person name="Liu G.H."/>
            <person name="Pecoraro L."/>
            <person name="Huang H.X."/>
            <person name="Xiao X.J."/>
            <person name="Lin M."/>
            <person name="Wu X.Y."/>
            <person name="Wu W.L."/>
            <person name="Chen Y.Y."/>
            <person name="Chang S.B."/>
            <person name="Sakamoto S."/>
            <person name="Ohme-Takagi M."/>
            <person name="Yagi M."/>
            <person name="Zeng S.J."/>
            <person name="Shen C.Y."/>
            <person name="Yeh C.M."/>
            <person name="Luo Y.B."/>
            <person name="Tsai W.C."/>
            <person name="Van de Peer Y."/>
            <person name="Liu Z.J."/>
        </authorList>
    </citation>
    <scope>NUCLEOTIDE SEQUENCE [LARGE SCALE GENOMIC DNA]</scope>
    <source>
        <strain evidence="14">cv. Shenzhen</strain>
        <tissue evidence="13">Stem</tissue>
    </source>
</reference>
<keyword evidence="5 10" id="KW-0547">Nucleotide-binding</keyword>
<feature type="region of interest" description="Disordered" evidence="11">
    <location>
        <begin position="174"/>
        <end position="196"/>
    </location>
</feature>
<keyword evidence="3" id="KW-0723">Serine/threonine-protein kinase</keyword>
<dbReference type="FunFam" id="1.10.510.10:FF:000359">
    <property type="entry name" value="Mitogen-activated protein kinase 1, putative, expressed"/>
    <property type="match status" value="1"/>
</dbReference>
<dbReference type="Pfam" id="PF00069">
    <property type="entry name" value="Pkinase"/>
    <property type="match status" value="1"/>
</dbReference>
<dbReference type="STRING" id="1088818.A0A2I0A8D4"/>
<name>A0A2I0A8D4_9ASPA</name>
<keyword evidence="6 13" id="KW-0418">Kinase</keyword>
<dbReference type="InterPro" id="IPR011009">
    <property type="entry name" value="Kinase-like_dom_sf"/>
</dbReference>
<dbReference type="PANTHER" id="PTHR48016">
    <property type="entry name" value="MAP KINASE KINASE KINASE SSK2-RELATED-RELATED"/>
    <property type="match status" value="1"/>
</dbReference>
<dbReference type="Proteomes" id="UP000236161">
    <property type="component" value="Unassembled WGS sequence"/>
</dbReference>
<keyword evidence="7 10" id="KW-0067">ATP-binding</keyword>
<dbReference type="SUPFAM" id="SSF56112">
    <property type="entry name" value="Protein kinase-like (PK-like)"/>
    <property type="match status" value="1"/>
</dbReference>